<name>A0AAV9MWL9_9EURO</name>
<evidence type="ECO:0000256" key="1">
    <source>
        <dbReference type="ARBA" id="ARBA00022723"/>
    </source>
</evidence>
<evidence type="ECO:0000313" key="8">
    <source>
        <dbReference type="EMBL" id="KAK5046111.1"/>
    </source>
</evidence>
<accession>A0AAV9MWL9</accession>
<keyword evidence="5" id="KW-0804">Transcription</keyword>
<keyword evidence="4" id="KW-0238">DNA-binding</keyword>
<dbReference type="InterPro" id="IPR051615">
    <property type="entry name" value="Transcr_Regulatory_Elem"/>
</dbReference>
<dbReference type="PANTHER" id="PTHR31313">
    <property type="entry name" value="TY1 ENHANCER ACTIVATOR"/>
    <property type="match status" value="1"/>
</dbReference>
<evidence type="ECO:0000256" key="3">
    <source>
        <dbReference type="ARBA" id="ARBA00023015"/>
    </source>
</evidence>
<dbReference type="GO" id="GO:0006351">
    <property type="term" value="P:DNA-templated transcription"/>
    <property type="evidence" value="ECO:0007669"/>
    <property type="project" value="InterPro"/>
</dbReference>
<comment type="caution">
    <text evidence="8">The sequence shown here is derived from an EMBL/GenBank/DDBJ whole genome shotgun (WGS) entry which is preliminary data.</text>
</comment>
<feature type="domain" description="Xylanolytic transcriptional activator regulatory" evidence="7">
    <location>
        <begin position="248"/>
        <end position="323"/>
    </location>
</feature>
<dbReference type="GO" id="GO:0003677">
    <property type="term" value="F:DNA binding"/>
    <property type="evidence" value="ECO:0007669"/>
    <property type="project" value="UniProtKB-KW"/>
</dbReference>
<dbReference type="GeneID" id="89976731"/>
<evidence type="ECO:0000256" key="4">
    <source>
        <dbReference type="ARBA" id="ARBA00023125"/>
    </source>
</evidence>
<dbReference type="PANTHER" id="PTHR31313:SF85">
    <property type="entry name" value="ZN(II)2CYS6 TRANSCRIPTION FACTOR (EUROFUNG)"/>
    <property type="match status" value="1"/>
</dbReference>
<keyword evidence="1" id="KW-0479">Metal-binding</keyword>
<evidence type="ECO:0000256" key="6">
    <source>
        <dbReference type="ARBA" id="ARBA00023242"/>
    </source>
</evidence>
<dbReference type="InterPro" id="IPR007219">
    <property type="entry name" value="XnlR_reg_dom"/>
</dbReference>
<evidence type="ECO:0000259" key="7">
    <source>
        <dbReference type="SMART" id="SM00906"/>
    </source>
</evidence>
<dbReference type="Pfam" id="PF04082">
    <property type="entry name" value="Fungal_trans"/>
    <property type="match status" value="1"/>
</dbReference>
<keyword evidence="2" id="KW-0862">Zinc</keyword>
<dbReference type="Proteomes" id="UP001358417">
    <property type="component" value="Unassembled WGS sequence"/>
</dbReference>
<evidence type="ECO:0000256" key="5">
    <source>
        <dbReference type="ARBA" id="ARBA00023163"/>
    </source>
</evidence>
<dbReference type="AlphaFoldDB" id="A0AAV9MWL9"/>
<dbReference type="SMART" id="SM00906">
    <property type="entry name" value="Fungal_trans"/>
    <property type="match status" value="1"/>
</dbReference>
<reference evidence="8 9" key="1">
    <citation type="submission" date="2023-08" db="EMBL/GenBank/DDBJ databases">
        <title>Black Yeasts Isolated from many extreme environments.</title>
        <authorList>
            <person name="Coleine C."/>
            <person name="Stajich J.E."/>
            <person name="Selbmann L."/>
        </authorList>
    </citation>
    <scope>NUCLEOTIDE SEQUENCE [LARGE SCALE GENOMIC DNA]</scope>
    <source>
        <strain evidence="8 9">CCFEE 5792</strain>
    </source>
</reference>
<organism evidence="8 9">
    <name type="scientific">Exophiala bonariae</name>
    <dbReference type="NCBI Taxonomy" id="1690606"/>
    <lineage>
        <taxon>Eukaryota</taxon>
        <taxon>Fungi</taxon>
        <taxon>Dikarya</taxon>
        <taxon>Ascomycota</taxon>
        <taxon>Pezizomycotina</taxon>
        <taxon>Eurotiomycetes</taxon>
        <taxon>Chaetothyriomycetidae</taxon>
        <taxon>Chaetothyriales</taxon>
        <taxon>Herpotrichiellaceae</taxon>
        <taxon>Exophiala</taxon>
    </lineage>
</organism>
<evidence type="ECO:0000256" key="2">
    <source>
        <dbReference type="ARBA" id="ARBA00022833"/>
    </source>
</evidence>
<evidence type="ECO:0000313" key="9">
    <source>
        <dbReference type="Proteomes" id="UP001358417"/>
    </source>
</evidence>
<dbReference type="CDD" id="cd12148">
    <property type="entry name" value="fungal_TF_MHR"/>
    <property type="match status" value="1"/>
</dbReference>
<proteinExistence type="predicted"/>
<dbReference type="RefSeq" id="XP_064701710.1">
    <property type="nucleotide sequence ID" value="XM_064852113.1"/>
</dbReference>
<protein>
    <recommendedName>
        <fullName evidence="7">Xylanolytic transcriptional activator regulatory domain-containing protein</fullName>
    </recommendedName>
</protein>
<keyword evidence="6" id="KW-0539">Nucleus</keyword>
<gene>
    <name evidence="8" type="ORF">LTR84_008568</name>
</gene>
<keyword evidence="9" id="KW-1185">Reference proteome</keyword>
<dbReference type="GO" id="GO:0008270">
    <property type="term" value="F:zinc ion binding"/>
    <property type="evidence" value="ECO:0007669"/>
    <property type="project" value="InterPro"/>
</dbReference>
<keyword evidence="3" id="KW-0805">Transcription regulation</keyword>
<dbReference type="EMBL" id="JAVRRD010000032">
    <property type="protein sequence ID" value="KAK5046111.1"/>
    <property type="molecule type" value="Genomic_DNA"/>
</dbReference>
<sequence>MSDKIREYEETIASLTNTPAMTSQSRTQTVEPNLAHHAYETSDRATSNQVPALLNNSNDDFEYPAAEATSRSRKGVSDISLDENGMICYHGPTSAVHDPPTGSHYSQQTAVPTSIMSSYGSLTGAEESRAIEQLALENAANWAGLPKAMLAELLQLYWSWIAPMFLWVYRPAFMRDLGTGGQYCSQLLLSVICAHSARFRAGNLGDLLISRTRNLLGKEILNPSSIATTQALLQLSARELAFGSISQAWLYSGMAFRMVSDLGLHHNASEIAELGSFTGDDHETRKRLFWSCYVWDKWVLYLGRMPVLVDVPTGNTPSLVDDISENDLWVPYYGDSNTGSNIKGADYPAYKTHAISCFENTCKLAVIINDIIARLYSRRSSTKFDDGPRRLRERLDSWRRQSPGHLRYDPECLPQVCPPPHIVNQNLLYYATIILLHRPFSGSLTHHTICRQASENMESFLRLLEKDFGFTRISYLMVYCVYTGASALIHDVKSGDTIARTRLNTFVRALEGGRSTCPIVQRSLDIITSNLESNKTQELAEPSTTAQILDNFLPAFPRQLPQASFMPESQPPFAPDSDSHLWLDCFPENNNDLSLEEWYIQPPEGIVDGID</sequence>